<comment type="caution">
    <text evidence="3">The sequence shown here is derived from an EMBL/GenBank/DDBJ whole genome shotgun (WGS) entry which is preliminary data.</text>
</comment>
<evidence type="ECO:0000313" key="4">
    <source>
        <dbReference type="Proteomes" id="UP001309876"/>
    </source>
</evidence>
<dbReference type="AlphaFoldDB" id="A0AAN7YC54"/>
<organism evidence="3 4">
    <name type="scientific">Lithohypha guttulata</name>
    <dbReference type="NCBI Taxonomy" id="1690604"/>
    <lineage>
        <taxon>Eukaryota</taxon>
        <taxon>Fungi</taxon>
        <taxon>Dikarya</taxon>
        <taxon>Ascomycota</taxon>
        <taxon>Pezizomycotina</taxon>
        <taxon>Eurotiomycetes</taxon>
        <taxon>Chaetothyriomycetidae</taxon>
        <taxon>Chaetothyriales</taxon>
        <taxon>Trichomeriaceae</taxon>
        <taxon>Lithohypha</taxon>
    </lineage>
</organism>
<protein>
    <recommendedName>
        <fullName evidence="2">DUF7907 domain-containing protein</fullName>
    </recommendedName>
</protein>
<reference evidence="3 4" key="1">
    <citation type="submission" date="2023-08" db="EMBL/GenBank/DDBJ databases">
        <title>Black Yeasts Isolated from many extreme environments.</title>
        <authorList>
            <person name="Coleine C."/>
            <person name="Stajich J.E."/>
            <person name="Selbmann L."/>
        </authorList>
    </citation>
    <scope>NUCLEOTIDE SEQUENCE [LARGE SCALE GENOMIC DNA]</scope>
    <source>
        <strain evidence="3 4">CCFEE 5910</strain>
    </source>
</reference>
<dbReference type="Proteomes" id="UP001309876">
    <property type="component" value="Unassembled WGS sequence"/>
</dbReference>
<feature type="signal peptide" evidence="1">
    <location>
        <begin position="1"/>
        <end position="20"/>
    </location>
</feature>
<dbReference type="InterPro" id="IPR057229">
    <property type="entry name" value="DUF7907"/>
</dbReference>
<dbReference type="Pfam" id="PF25484">
    <property type="entry name" value="DUF7907"/>
    <property type="match status" value="1"/>
</dbReference>
<evidence type="ECO:0000256" key="1">
    <source>
        <dbReference type="SAM" id="SignalP"/>
    </source>
</evidence>
<evidence type="ECO:0000259" key="2">
    <source>
        <dbReference type="Pfam" id="PF25484"/>
    </source>
</evidence>
<name>A0AAN7YC54_9EURO</name>
<keyword evidence="1" id="KW-0732">Signal</keyword>
<proteinExistence type="predicted"/>
<evidence type="ECO:0000313" key="3">
    <source>
        <dbReference type="EMBL" id="KAK5088155.1"/>
    </source>
</evidence>
<keyword evidence="4" id="KW-1185">Reference proteome</keyword>
<sequence length="179" mass="19039">MHLSTILASVVLTIASLTTAQPLEVRQAPDRFYLQTQVVPGINDCGSNKQGLYVYSYHTGAGLGVAAASADSSDDSWFYLNGTQLMWTYEGNTIGPWPVVVSSYPYQAFNPISISIASAGSQEGYSTNGTGLQSTAAGGGWIACDWWFTAPQIFAVTGYRNTPLPTSCSKVNLILVPVA</sequence>
<dbReference type="EMBL" id="JAVRRJ010000002">
    <property type="protein sequence ID" value="KAK5088155.1"/>
    <property type="molecule type" value="Genomic_DNA"/>
</dbReference>
<gene>
    <name evidence="3" type="ORF">LTR05_002372</name>
</gene>
<feature type="chain" id="PRO_5042844488" description="DUF7907 domain-containing protein" evidence="1">
    <location>
        <begin position="21"/>
        <end position="179"/>
    </location>
</feature>
<accession>A0AAN7YC54</accession>
<feature type="domain" description="DUF7907" evidence="2">
    <location>
        <begin position="30"/>
        <end position="175"/>
    </location>
</feature>